<protein>
    <submittedName>
        <fullName evidence="2">Uncharacterized protein</fullName>
    </submittedName>
</protein>
<dbReference type="AlphaFoldDB" id="A0A2D4J778"/>
<organism evidence="2">
    <name type="scientific">Micrurus lemniscatus lemniscatus</name>
    <dbReference type="NCBI Taxonomy" id="129467"/>
    <lineage>
        <taxon>Eukaryota</taxon>
        <taxon>Metazoa</taxon>
        <taxon>Chordata</taxon>
        <taxon>Craniata</taxon>
        <taxon>Vertebrata</taxon>
        <taxon>Euteleostomi</taxon>
        <taxon>Lepidosauria</taxon>
        <taxon>Squamata</taxon>
        <taxon>Bifurcata</taxon>
        <taxon>Unidentata</taxon>
        <taxon>Episquamata</taxon>
        <taxon>Toxicofera</taxon>
        <taxon>Serpentes</taxon>
        <taxon>Colubroidea</taxon>
        <taxon>Elapidae</taxon>
        <taxon>Elapinae</taxon>
        <taxon>Micrurus</taxon>
    </lineage>
</organism>
<dbReference type="EMBL" id="IACK01151561">
    <property type="protein sequence ID" value="LAA92360.1"/>
    <property type="molecule type" value="Transcribed_RNA"/>
</dbReference>
<evidence type="ECO:0000313" key="2">
    <source>
        <dbReference type="EMBL" id="LAA92360.1"/>
    </source>
</evidence>
<proteinExistence type="predicted"/>
<reference evidence="2" key="2">
    <citation type="submission" date="2017-11" db="EMBL/GenBank/DDBJ databases">
        <title>Coralsnake Venomics: Analyses of Venom Gland Transcriptomes and Proteomes of Six Brazilian Taxa.</title>
        <authorList>
            <person name="Aird S.D."/>
            <person name="Jorge da Silva N."/>
            <person name="Qiu L."/>
            <person name="Villar-Briones A."/>
            <person name="Aparecida-Saddi V."/>
            <person name="Campos-Telles M.P."/>
            <person name="Grau M."/>
            <person name="Mikheyev A.S."/>
        </authorList>
    </citation>
    <scope>NUCLEOTIDE SEQUENCE</scope>
    <source>
        <tissue evidence="2">Venom_gland</tissue>
    </source>
</reference>
<evidence type="ECO:0000256" key="1">
    <source>
        <dbReference type="SAM" id="Phobius"/>
    </source>
</evidence>
<keyword evidence="1" id="KW-0812">Transmembrane</keyword>
<keyword evidence="1" id="KW-0472">Membrane</keyword>
<reference evidence="2" key="1">
    <citation type="submission" date="2017-07" db="EMBL/GenBank/DDBJ databases">
        <authorList>
            <person name="Mikheyev A."/>
            <person name="Grau M."/>
        </authorList>
    </citation>
    <scope>NUCLEOTIDE SEQUENCE</scope>
    <source>
        <tissue evidence="2">Venom_gland</tissue>
    </source>
</reference>
<accession>A0A2D4J778</accession>
<feature type="transmembrane region" description="Helical" evidence="1">
    <location>
        <begin position="7"/>
        <end position="35"/>
    </location>
</feature>
<name>A0A2D4J778_MICLE</name>
<feature type="transmembrane region" description="Helical" evidence="1">
    <location>
        <begin position="47"/>
        <end position="69"/>
    </location>
</feature>
<sequence>MVADNLVVSILDIILFSFCVEHKILFLSFFNMAIFEDITKHNILTGLYLKMCFKIYCDFFLLLVSTNIYKGKRNLKFRSLGGAGYFIQKCKDQEVEYRERKLNFEIEKGAKDTYISLLLEQSSILKSRTKFMRN</sequence>
<keyword evidence="1" id="KW-1133">Transmembrane helix</keyword>